<accession>A0A934MDR1</accession>
<dbReference type="SUPFAM" id="SSF51735">
    <property type="entry name" value="NAD(P)-binding Rossmann-fold domains"/>
    <property type="match status" value="1"/>
</dbReference>
<dbReference type="InterPro" id="IPR055170">
    <property type="entry name" value="GFO_IDH_MocA-like_dom"/>
</dbReference>
<reference evidence="3" key="1">
    <citation type="submission" date="2020-12" db="EMBL/GenBank/DDBJ databases">
        <title>Bacterial taxonomy.</title>
        <authorList>
            <person name="Pan X."/>
        </authorList>
    </citation>
    <scope>NUCLEOTIDE SEQUENCE</scope>
    <source>
        <strain evidence="3">KCTC 52957</strain>
    </source>
</reference>
<sequence length="348" mass="36728">MPSHCRIAVAGLGLVGRRHADRIAAMPGVTLAGVADPSDRARVDAGAMGRAWYPALDALLDAEAPDGVIIASPTTLHVEQAALCIERGVPVLIEKPIGVSVAETAPLVARAEAAGVPILTGHHRRHNPLIHAARDVIAQGKLGRIRAVQATCWFYKPDAYFAEAPWRTQKGAGPISVNLAHDIDLLRHLCGEIACVTASATPSIRGAQNEDVAAALLEFASGAIGTISVSDGAVSPWSWELTSAEYPVYPVTQESCYQIAGTEGALSIPDLRLWTHEGAPDWWTPIRATSLIRGASDPLVNQIAHFADVIAGRAAPLVSGREGLRTLQVIEAIQRAAATRERVAITPA</sequence>
<dbReference type="PANTHER" id="PTHR43377">
    <property type="entry name" value="BILIVERDIN REDUCTASE A"/>
    <property type="match status" value="1"/>
</dbReference>
<feature type="domain" description="Gfo/Idh/MocA-like oxidoreductase N-terminal" evidence="1">
    <location>
        <begin position="6"/>
        <end position="122"/>
    </location>
</feature>
<proteinExistence type="predicted"/>
<evidence type="ECO:0000313" key="4">
    <source>
        <dbReference type="Proteomes" id="UP000642488"/>
    </source>
</evidence>
<evidence type="ECO:0000313" key="3">
    <source>
        <dbReference type="EMBL" id="MBJ3763755.1"/>
    </source>
</evidence>
<dbReference type="GO" id="GO:0000166">
    <property type="term" value="F:nucleotide binding"/>
    <property type="evidence" value="ECO:0007669"/>
    <property type="project" value="InterPro"/>
</dbReference>
<dbReference type="RefSeq" id="WP_198916931.1">
    <property type="nucleotide sequence ID" value="NZ_JAEKPD010000014.1"/>
</dbReference>
<dbReference type="InterPro" id="IPR000683">
    <property type="entry name" value="Gfo/Idh/MocA-like_OxRdtase_N"/>
</dbReference>
<gene>
    <name evidence="3" type="ORF">ILP92_13440</name>
</gene>
<dbReference type="SUPFAM" id="SSF55347">
    <property type="entry name" value="Glyceraldehyde-3-phosphate dehydrogenase-like, C-terminal domain"/>
    <property type="match status" value="1"/>
</dbReference>
<dbReference type="EMBL" id="JAEKPD010000014">
    <property type="protein sequence ID" value="MBJ3763755.1"/>
    <property type="molecule type" value="Genomic_DNA"/>
</dbReference>
<protein>
    <submittedName>
        <fullName evidence="3">Gfo/Idh/MocA family oxidoreductase</fullName>
    </submittedName>
</protein>
<dbReference type="PANTHER" id="PTHR43377:SF8">
    <property type="entry name" value="BLR3664 PROTEIN"/>
    <property type="match status" value="1"/>
</dbReference>
<dbReference type="AlphaFoldDB" id="A0A934MDR1"/>
<dbReference type="Gene3D" id="3.30.360.10">
    <property type="entry name" value="Dihydrodipicolinate Reductase, domain 2"/>
    <property type="match status" value="1"/>
</dbReference>
<dbReference type="Gene3D" id="3.40.50.720">
    <property type="entry name" value="NAD(P)-binding Rossmann-like Domain"/>
    <property type="match status" value="1"/>
</dbReference>
<organism evidence="3 4">
    <name type="scientific">Palleronia pontilimi</name>
    <dbReference type="NCBI Taxonomy" id="1964209"/>
    <lineage>
        <taxon>Bacteria</taxon>
        <taxon>Pseudomonadati</taxon>
        <taxon>Pseudomonadota</taxon>
        <taxon>Alphaproteobacteria</taxon>
        <taxon>Rhodobacterales</taxon>
        <taxon>Roseobacteraceae</taxon>
        <taxon>Palleronia</taxon>
    </lineage>
</organism>
<dbReference type="InterPro" id="IPR051450">
    <property type="entry name" value="Gfo/Idh/MocA_Oxidoreductases"/>
</dbReference>
<evidence type="ECO:0000259" key="2">
    <source>
        <dbReference type="Pfam" id="PF22725"/>
    </source>
</evidence>
<keyword evidence="4" id="KW-1185">Reference proteome</keyword>
<feature type="domain" description="GFO/IDH/MocA-like oxidoreductase" evidence="2">
    <location>
        <begin position="131"/>
        <end position="266"/>
    </location>
</feature>
<dbReference type="Pfam" id="PF22725">
    <property type="entry name" value="GFO_IDH_MocA_C3"/>
    <property type="match status" value="1"/>
</dbReference>
<name>A0A934MDR1_9RHOB</name>
<dbReference type="Pfam" id="PF01408">
    <property type="entry name" value="GFO_IDH_MocA"/>
    <property type="match status" value="1"/>
</dbReference>
<dbReference type="Proteomes" id="UP000642488">
    <property type="component" value="Unassembled WGS sequence"/>
</dbReference>
<dbReference type="InterPro" id="IPR036291">
    <property type="entry name" value="NAD(P)-bd_dom_sf"/>
</dbReference>
<evidence type="ECO:0000259" key="1">
    <source>
        <dbReference type="Pfam" id="PF01408"/>
    </source>
</evidence>
<comment type="caution">
    <text evidence="3">The sequence shown here is derived from an EMBL/GenBank/DDBJ whole genome shotgun (WGS) entry which is preliminary data.</text>
</comment>